<proteinExistence type="predicted"/>
<dbReference type="EMBL" id="BAAATR010000038">
    <property type="protein sequence ID" value="GAA2269142.1"/>
    <property type="molecule type" value="Genomic_DNA"/>
</dbReference>
<organism evidence="2 3">
    <name type="scientific">Kitasatospora cystarginea</name>
    <dbReference type="NCBI Taxonomy" id="58350"/>
    <lineage>
        <taxon>Bacteria</taxon>
        <taxon>Bacillati</taxon>
        <taxon>Actinomycetota</taxon>
        <taxon>Actinomycetes</taxon>
        <taxon>Kitasatosporales</taxon>
        <taxon>Streptomycetaceae</taxon>
        <taxon>Kitasatospora</taxon>
    </lineage>
</organism>
<dbReference type="InterPro" id="IPR016040">
    <property type="entry name" value="NAD(P)-bd_dom"/>
</dbReference>
<accession>A0ABP5RRD7</accession>
<reference evidence="3" key="1">
    <citation type="journal article" date="2019" name="Int. J. Syst. Evol. Microbiol.">
        <title>The Global Catalogue of Microorganisms (GCM) 10K type strain sequencing project: providing services to taxonomists for standard genome sequencing and annotation.</title>
        <authorList>
            <consortium name="The Broad Institute Genomics Platform"/>
            <consortium name="The Broad Institute Genome Sequencing Center for Infectious Disease"/>
            <person name="Wu L."/>
            <person name="Ma J."/>
        </authorList>
    </citation>
    <scope>NUCLEOTIDE SEQUENCE [LARGE SCALE GENOMIC DNA]</scope>
    <source>
        <strain evidence="3">JCM 7356</strain>
    </source>
</reference>
<evidence type="ECO:0000313" key="3">
    <source>
        <dbReference type="Proteomes" id="UP001500305"/>
    </source>
</evidence>
<dbReference type="PANTHER" id="PTHR15020">
    <property type="entry name" value="FLAVIN REDUCTASE-RELATED"/>
    <property type="match status" value="1"/>
</dbReference>
<dbReference type="Gene3D" id="3.40.50.720">
    <property type="entry name" value="NAD(P)-binding Rossmann-like Domain"/>
    <property type="match status" value="1"/>
</dbReference>
<feature type="domain" description="NAD(P)-binding" evidence="1">
    <location>
        <begin position="2"/>
        <end position="168"/>
    </location>
</feature>
<dbReference type="Pfam" id="PF13460">
    <property type="entry name" value="NAD_binding_10"/>
    <property type="match status" value="1"/>
</dbReference>
<sequence length="195" mass="20318">MTGLIRKPEQVHDLESLGARAVVCDLEWTPAADLAKHLHGADAVLFAAGAGPASGSARKETVDRAAAVLLADAAGLAGVGRYLMISTMGLDRADDPGTEPEFAAYLRAKALAEDELRHRDLAWTILRPGRLTDEQGSGLVHLAAPPLPSGSVPRDDVAQVLLALLDTPSSAGRTLELTSGRESVAEALRTVLSTG</sequence>
<comment type="caution">
    <text evidence="2">The sequence shown here is derived from an EMBL/GenBank/DDBJ whole genome shotgun (WGS) entry which is preliminary data.</text>
</comment>
<dbReference type="SUPFAM" id="SSF51735">
    <property type="entry name" value="NAD(P)-binding Rossmann-fold domains"/>
    <property type="match status" value="1"/>
</dbReference>
<evidence type="ECO:0000259" key="1">
    <source>
        <dbReference type="Pfam" id="PF13460"/>
    </source>
</evidence>
<protein>
    <submittedName>
        <fullName evidence="2">NAD(P)H-binding protein</fullName>
    </submittedName>
</protein>
<gene>
    <name evidence="2" type="ORF">GCM10010430_63240</name>
</gene>
<dbReference type="PANTHER" id="PTHR15020:SF50">
    <property type="entry name" value="UPF0659 PROTEIN YMR090W"/>
    <property type="match status" value="1"/>
</dbReference>
<name>A0ABP5RRD7_9ACTN</name>
<evidence type="ECO:0000313" key="2">
    <source>
        <dbReference type="EMBL" id="GAA2269142.1"/>
    </source>
</evidence>
<dbReference type="Proteomes" id="UP001500305">
    <property type="component" value="Unassembled WGS sequence"/>
</dbReference>
<dbReference type="InterPro" id="IPR036291">
    <property type="entry name" value="NAD(P)-bd_dom_sf"/>
</dbReference>
<keyword evidence="3" id="KW-1185">Reference proteome</keyword>